<dbReference type="SUPFAM" id="SSF48403">
    <property type="entry name" value="Ankyrin repeat"/>
    <property type="match status" value="1"/>
</dbReference>
<evidence type="ECO:0000256" key="3">
    <source>
        <dbReference type="PROSITE-ProRule" id="PRU00023"/>
    </source>
</evidence>
<keyword evidence="5" id="KW-1185">Reference proteome</keyword>
<dbReference type="InterPro" id="IPR051070">
    <property type="entry name" value="NF-kappa-B_inhibitor"/>
</dbReference>
<evidence type="ECO:0000313" key="5">
    <source>
        <dbReference type="Proteomes" id="UP000694865"/>
    </source>
</evidence>
<dbReference type="Pfam" id="PF13606">
    <property type="entry name" value="Ank_3"/>
    <property type="match status" value="1"/>
</dbReference>
<feature type="repeat" description="ANK" evidence="3">
    <location>
        <begin position="71"/>
        <end position="103"/>
    </location>
</feature>
<accession>A0ABM0GXA6</accession>
<organism evidence="5 6">
    <name type="scientific">Saccoglossus kowalevskii</name>
    <name type="common">Acorn worm</name>
    <dbReference type="NCBI Taxonomy" id="10224"/>
    <lineage>
        <taxon>Eukaryota</taxon>
        <taxon>Metazoa</taxon>
        <taxon>Hemichordata</taxon>
        <taxon>Enteropneusta</taxon>
        <taxon>Harrimaniidae</taxon>
        <taxon>Saccoglossus</taxon>
    </lineage>
</organism>
<dbReference type="GeneID" id="100377694"/>
<dbReference type="SMART" id="SM00969">
    <property type="entry name" value="SOCS_box"/>
    <property type="match status" value="1"/>
</dbReference>
<dbReference type="SMART" id="SM00248">
    <property type="entry name" value="ANK"/>
    <property type="match status" value="8"/>
</dbReference>
<dbReference type="PRINTS" id="PR01415">
    <property type="entry name" value="ANKYRIN"/>
</dbReference>
<keyword evidence="1" id="KW-0677">Repeat</keyword>
<keyword evidence="2 3" id="KW-0040">ANK repeat</keyword>
<dbReference type="CDD" id="cd03716">
    <property type="entry name" value="SOCS_ASB_like"/>
    <property type="match status" value="1"/>
</dbReference>
<dbReference type="PANTHER" id="PTHR46680:SF3">
    <property type="entry name" value="NF-KAPPA-B INHIBITOR CACTUS"/>
    <property type="match status" value="1"/>
</dbReference>
<dbReference type="Pfam" id="PF12796">
    <property type="entry name" value="Ank_2"/>
    <property type="match status" value="2"/>
</dbReference>
<dbReference type="Proteomes" id="UP000694865">
    <property type="component" value="Unplaced"/>
</dbReference>
<feature type="repeat" description="ANK" evidence="3">
    <location>
        <begin position="169"/>
        <end position="201"/>
    </location>
</feature>
<dbReference type="InterPro" id="IPR036770">
    <property type="entry name" value="Ankyrin_rpt-contain_sf"/>
</dbReference>
<dbReference type="InterPro" id="IPR036036">
    <property type="entry name" value="SOCS_box-like_dom_sf"/>
</dbReference>
<gene>
    <name evidence="6" type="primary">LOC100377694</name>
</gene>
<dbReference type="PROSITE" id="PS50088">
    <property type="entry name" value="ANK_REPEAT"/>
    <property type="match status" value="7"/>
</dbReference>
<feature type="repeat" description="ANK" evidence="3">
    <location>
        <begin position="206"/>
        <end position="238"/>
    </location>
</feature>
<evidence type="ECO:0000313" key="6">
    <source>
        <dbReference type="RefSeq" id="XP_002739394.1"/>
    </source>
</evidence>
<evidence type="ECO:0000259" key="4">
    <source>
        <dbReference type="PROSITE" id="PS50225"/>
    </source>
</evidence>
<dbReference type="InterPro" id="IPR001496">
    <property type="entry name" value="SOCS_box"/>
</dbReference>
<proteinExistence type="predicted"/>
<evidence type="ECO:0000256" key="1">
    <source>
        <dbReference type="ARBA" id="ARBA00022737"/>
    </source>
</evidence>
<sequence>MAEVGNTELINLINSGVSASELELKICEGADVNCPGKMGLAPLHHAVYEGNLDCVKLLLCHNADVNVQDHCGYSPLHLAAKYKRIEILQELILKGADVHSRDAVGFPPLRLALQAGNHECAAYLLRKGANPNMYYKHFGYEVHMVNLSNAECLELLLQFGADPDAHDSRGLTALHIACQDGNVGFVQRLLKYNADIDAKSANPSKENSTPLRYAVLEDEKEITELLLLSGADPNEPDGRSNTPLHHAATQGNIEMAKLLLKYGSNVSAKNEMMNEPLHQACRYSHDPLMIDLLLQHGADPNSVTSNKETPLLLLLWKYGRITKYDVEEIDRELKMKIGYLFNFGAKVRFTNDRVDPFTLLHAKLNKLVVLTESMLSLAEFAQEISVEDDIGNVSPDMPSEILTQLRFVKSNPKSLKHMTRLCIRNSLGERCQYKIHKLPLPQPLVKFVQYL</sequence>
<feature type="domain" description="SOCS box" evidence="4">
    <location>
        <begin position="401"/>
        <end position="451"/>
    </location>
</feature>
<dbReference type="Pfam" id="PF07525">
    <property type="entry name" value="SOCS_box"/>
    <property type="match status" value="1"/>
</dbReference>
<name>A0ABM0GXA6_SACKO</name>
<dbReference type="PANTHER" id="PTHR46680">
    <property type="entry name" value="NF-KAPPA-B INHIBITOR ALPHA"/>
    <property type="match status" value="1"/>
</dbReference>
<feature type="repeat" description="ANK" evidence="3">
    <location>
        <begin position="104"/>
        <end position="136"/>
    </location>
</feature>
<dbReference type="PROSITE" id="PS50297">
    <property type="entry name" value="ANK_REP_REGION"/>
    <property type="match status" value="7"/>
</dbReference>
<dbReference type="SUPFAM" id="SSF158235">
    <property type="entry name" value="SOCS box-like"/>
    <property type="match status" value="1"/>
</dbReference>
<dbReference type="Pfam" id="PF00023">
    <property type="entry name" value="Ank"/>
    <property type="match status" value="1"/>
</dbReference>
<feature type="repeat" description="ANK" evidence="3">
    <location>
        <begin position="38"/>
        <end position="70"/>
    </location>
</feature>
<evidence type="ECO:0000256" key="2">
    <source>
        <dbReference type="ARBA" id="ARBA00023043"/>
    </source>
</evidence>
<feature type="repeat" description="ANK" evidence="3">
    <location>
        <begin position="272"/>
        <end position="305"/>
    </location>
</feature>
<dbReference type="Gene3D" id="1.25.40.20">
    <property type="entry name" value="Ankyrin repeat-containing domain"/>
    <property type="match status" value="2"/>
</dbReference>
<dbReference type="Gene3D" id="1.10.750.20">
    <property type="entry name" value="SOCS box"/>
    <property type="match status" value="1"/>
</dbReference>
<protein>
    <submittedName>
        <fullName evidence="6">Ankyrin-3-like</fullName>
    </submittedName>
</protein>
<dbReference type="RefSeq" id="XP_002739394.1">
    <property type="nucleotide sequence ID" value="XM_002739348.1"/>
</dbReference>
<dbReference type="InterPro" id="IPR002110">
    <property type="entry name" value="Ankyrin_rpt"/>
</dbReference>
<reference evidence="6" key="1">
    <citation type="submission" date="2025-08" db="UniProtKB">
        <authorList>
            <consortium name="RefSeq"/>
        </authorList>
    </citation>
    <scope>IDENTIFICATION</scope>
    <source>
        <tissue evidence="6">Testes</tissue>
    </source>
</reference>
<dbReference type="PROSITE" id="PS50225">
    <property type="entry name" value="SOCS"/>
    <property type="match status" value="1"/>
</dbReference>
<feature type="repeat" description="ANK" evidence="3">
    <location>
        <begin position="239"/>
        <end position="271"/>
    </location>
</feature>